<dbReference type="EMBL" id="ML978080">
    <property type="protein sequence ID" value="KAF2008992.1"/>
    <property type="molecule type" value="Genomic_DNA"/>
</dbReference>
<organism evidence="8 9">
    <name type="scientific">Aaosphaeria arxii CBS 175.79</name>
    <dbReference type="NCBI Taxonomy" id="1450172"/>
    <lineage>
        <taxon>Eukaryota</taxon>
        <taxon>Fungi</taxon>
        <taxon>Dikarya</taxon>
        <taxon>Ascomycota</taxon>
        <taxon>Pezizomycotina</taxon>
        <taxon>Dothideomycetes</taxon>
        <taxon>Pleosporomycetidae</taxon>
        <taxon>Pleosporales</taxon>
        <taxon>Pleosporales incertae sedis</taxon>
        <taxon>Aaosphaeria</taxon>
    </lineage>
</organism>
<dbReference type="CDD" id="cd07363">
    <property type="entry name" value="45_DOPA_Dioxygenase"/>
    <property type="match status" value="1"/>
</dbReference>
<evidence type="ECO:0000256" key="6">
    <source>
        <dbReference type="SAM" id="SignalP"/>
    </source>
</evidence>
<dbReference type="SUPFAM" id="SSF53213">
    <property type="entry name" value="LigB-like"/>
    <property type="match status" value="1"/>
</dbReference>
<comment type="similarity">
    <text evidence="2">Belongs to the DODA-type extradiol aromatic ring-opening dioxygenase family.</text>
</comment>
<evidence type="ECO:0000256" key="4">
    <source>
        <dbReference type="ARBA" id="ARBA00022833"/>
    </source>
</evidence>
<keyword evidence="5" id="KW-0560">Oxidoreductase</keyword>
<dbReference type="AlphaFoldDB" id="A0A6A5X7T0"/>
<evidence type="ECO:0000259" key="7">
    <source>
        <dbReference type="Pfam" id="PF02900"/>
    </source>
</evidence>
<comment type="cofactor">
    <cofactor evidence="1">
        <name>Zn(2+)</name>
        <dbReference type="ChEBI" id="CHEBI:29105"/>
    </cofactor>
</comment>
<dbReference type="InterPro" id="IPR014436">
    <property type="entry name" value="Extradiol_dOase_DODA"/>
</dbReference>
<evidence type="ECO:0000256" key="2">
    <source>
        <dbReference type="ARBA" id="ARBA00007581"/>
    </source>
</evidence>
<dbReference type="PANTHER" id="PTHR30096:SF0">
    <property type="entry name" value="4,5-DOPA DIOXYGENASE EXTRADIOL-LIKE PROTEIN"/>
    <property type="match status" value="1"/>
</dbReference>
<dbReference type="PANTHER" id="PTHR30096">
    <property type="entry name" value="4,5-DOPA DIOXYGENASE EXTRADIOL-LIKE PROTEIN"/>
    <property type="match status" value="1"/>
</dbReference>
<dbReference type="InterPro" id="IPR004183">
    <property type="entry name" value="Xdiol_dOase_suB"/>
</dbReference>
<protein>
    <submittedName>
        <fullName evidence="8">LigB-domain-containing protein</fullName>
    </submittedName>
</protein>
<evidence type="ECO:0000256" key="1">
    <source>
        <dbReference type="ARBA" id="ARBA00001947"/>
    </source>
</evidence>
<accession>A0A6A5X7T0</accession>
<evidence type="ECO:0000313" key="8">
    <source>
        <dbReference type="EMBL" id="KAF2008992.1"/>
    </source>
</evidence>
<dbReference type="GeneID" id="54287005"/>
<proteinExistence type="inferred from homology"/>
<dbReference type="RefSeq" id="XP_033377331.1">
    <property type="nucleotide sequence ID" value="XM_033529608.1"/>
</dbReference>
<evidence type="ECO:0000313" key="9">
    <source>
        <dbReference type="Proteomes" id="UP000799778"/>
    </source>
</evidence>
<evidence type="ECO:0000256" key="5">
    <source>
        <dbReference type="ARBA" id="ARBA00023002"/>
    </source>
</evidence>
<sequence>MRPARTSLLTIPTTLLLSAASTLRLATTTRTTYDPFINFPPHHQHHHHHLAMSPTPPNTTPRLAPVISLSHGGGPMPLLNHPSQHAIITSLSKRVPQILKLNTPSAPRAIIVVTAHWSSPTPSVLITSSPNPQLYYDYGGFPPETYKYKHDAPGSPALASEIQSVLLSHNIPAELDPERGWDHGVFVPMKLIDPSASVPLIQLSVLESEDPAAHFALGKALYSLREKGVAIVGSGFASMHNLSLMFNSHTTSSRRFRDLSTVWGASIHDAVFEVDEAERGRKFEGWRDWEGSYTMHPRGGADHFMPLIVCAGAAGEGARAKGYSDEMMGMEIWSYYWED</sequence>
<gene>
    <name evidence="8" type="ORF">BU24DRAFT_428960</name>
</gene>
<dbReference type="Pfam" id="PF02900">
    <property type="entry name" value="LigB"/>
    <property type="match status" value="1"/>
</dbReference>
<evidence type="ECO:0000256" key="3">
    <source>
        <dbReference type="ARBA" id="ARBA00022723"/>
    </source>
</evidence>
<dbReference type="GO" id="GO:0016702">
    <property type="term" value="F:oxidoreductase activity, acting on single donors with incorporation of molecular oxygen, incorporation of two atoms of oxygen"/>
    <property type="evidence" value="ECO:0007669"/>
    <property type="project" value="UniProtKB-ARBA"/>
</dbReference>
<dbReference type="OrthoDB" id="7396853at2759"/>
<keyword evidence="6" id="KW-0732">Signal</keyword>
<dbReference type="Proteomes" id="UP000799778">
    <property type="component" value="Unassembled WGS sequence"/>
</dbReference>
<keyword evidence="3" id="KW-0479">Metal-binding</keyword>
<keyword evidence="9" id="KW-1185">Reference proteome</keyword>
<reference evidence="8" key="1">
    <citation type="journal article" date="2020" name="Stud. Mycol.">
        <title>101 Dothideomycetes genomes: a test case for predicting lifestyles and emergence of pathogens.</title>
        <authorList>
            <person name="Haridas S."/>
            <person name="Albert R."/>
            <person name="Binder M."/>
            <person name="Bloem J."/>
            <person name="Labutti K."/>
            <person name="Salamov A."/>
            <person name="Andreopoulos B."/>
            <person name="Baker S."/>
            <person name="Barry K."/>
            <person name="Bills G."/>
            <person name="Bluhm B."/>
            <person name="Cannon C."/>
            <person name="Castanera R."/>
            <person name="Culley D."/>
            <person name="Daum C."/>
            <person name="Ezra D."/>
            <person name="Gonzalez J."/>
            <person name="Henrissat B."/>
            <person name="Kuo A."/>
            <person name="Liang C."/>
            <person name="Lipzen A."/>
            <person name="Lutzoni F."/>
            <person name="Magnuson J."/>
            <person name="Mondo S."/>
            <person name="Nolan M."/>
            <person name="Ohm R."/>
            <person name="Pangilinan J."/>
            <person name="Park H.-J."/>
            <person name="Ramirez L."/>
            <person name="Alfaro M."/>
            <person name="Sun H."/>
            <person name="Tritt A."/>
            <person name="Yoshinaga Y."/>
            <person name="Zwiers L.-H."/>
            <person name="Turgeon B."/>
            <person name="Goodwin S."/>
            <person name="Spatafora J."/>
            <person name="Crous P."/>
            <person name="Grigoriev I."/>
        </authorList>
    </citation>
    <scope>NUCLEOTIDE SEQUENCE</scope>
    <source>
        <strain evidence="8">CBS 175.79</strain>
    </source>
</reference>
<feature type="chain" id="PRO_5025635320" evidence="6">
    <location>
        <begin position="29"/>
        <end position="339"/>
    </location>
</feature>
<feature type="signal peptide" evidence="6">
    <location>
        <begin position="1"/>
        <end position="28"/>
    </location>
</feature>
<name>A0A6A5X7T0_9PLEO</name>
<dbReference type="GO" id="GO:0008270">
    <property type="term" value="F:zinc ion binding"/>
    <property type="evidence" value="ECO:0007669"/>
    <property type="project" value="InterPro"/>
</dbReference>
<dbReference type="GO" id="GO:0008198">
    <property type="term" value="F:ferrous iron binding"/>
    <property type="evidence" value="ECO:0007669"/>
    <property type="project" value="InterPro"/>
</dbReference>
<keyword evidence="4" id="KW-0862">Zinc</keyword>
<feature type="domain" description="Extradiol ring-cleavage dioxygenase class III enzyme subunit B" evidence="7">
    <location>
        <begin position="67"/>
        <end position="320"/>
    </location>
</feature>
<dbReference type="Gene3D" id="3.40.830.10">
    <property type="entry name" value="LigB-like"/>
    <property type="match status" value="1"/>
</dbReference>